<evidence type="ECO:0000313" key="2">
    <source>
        <dbReference type="Proteomes" id="UP000472335"/>
    </source>
</evidence>
<proteinExistence type="predicted"/>
<name>A0A6G4V6F8_9ACTN</name>
<reference evidence="1 2" key="1">
    <citation type="submission" date="2020-02" db="EMBL/GenBank/DDBJ databases">
        <title>Whole-genome analyses of novel actinobacteria.</title>
        <authorList>
            <person name="Sahin N."/>
            <person name="Gencbay T."/>
        </authorList>
    </citation>
    <scope>NUCLEOTIDE SEQUENCE [LARGE SCALE GENOMIC DNA]</scope>
    <source>
        <strain evidence="1 2">HC44</strain>
    </source>
</reference>
<accession>A0A6G4V6F8</accession>
<keyword evidence="2" id="KW-1185">Reference proteome</keyword>
<dbReference type="EMBL" id="JAAKZY010000050">
    <property type="protein sequence ID" value="NGO09423.1"/>
    <property type="molecule type" value="Genomic_DNA"/>
</dbReference>
<dbReference type="Pfam" id="PF14518">
    <property type="entry name" value="Haem_oxygenas_2"/>
    <property type="match status" value="1"/>
</dbReference>
<dbReference type="SUPFAM" id="SSF48613">
    <property type="entry name" value="Heme oxygenase-like"/>
    <property type="match status" value="1"/>
</dbReference>
<gene>
    <name evidence="1" type="ORF">G5C60_17925</name>
</gene>
<organism evidence="1 2">
    <name type="scientific">Streptomyces scabichelini</name>
    <dbReference type="NCBI Taxonomy" id="2711217"/>
    <lineage>
        <taxon>Bacteria</taxon>
        <taxon>Bacillati</taxon>
        <taxon>Actinomycetota</taxon>
        <taxon>Actinomycetes</taxon>
        <taxon>Kitasatosporales</taxon>
        <taxon>Streptomycetaceae</taxon>
        <taxon>Streptomyces</taxon>
    </lineage>
</organism>
<protein>
    <submittedName>
        <fullName evidence="1">Iron-containing redox enzyme family protein</fullName>
    </submittedName>
</protein>
<dbReference type="Gene3D" id="1.20.910.10">
    <property type="entry name" value="Heme oxygenase-like"/>
    <property type="match status" value="1"/>
</dbReference>
<sequence>MHQVIRSTVPLMNAALARCRELAATDAVAAALVPYWEQHIREEAGHDDWLCEDLAAIGRDPAEVWRRVPPATVAALVGAQYYWIHHHHPACLLGHIAVVEGNPPDRRVGEELAARTGYPAEGFRTLHRHAALDIKHRADLRALIDELPLDARLEGSIGLSALHTLQALIDMFEQLAEPFEQGRRCTVPALPEPAGHTP</sequence>
<dbReference type="AlphaFoldDB" id="A0A6G4V6F8"/>
<dbReference type="Proteomes" id="UP000472335">
    <property type="component" value="Unassembled WGS sequence"/>
</dbReference>
<evidence type="ECO:0000313" key="1">
    <source>
        <dbReference type="EMBL" id="NGO09423.1"/>
    </source>
</evidence>
<dbReference type="InterPro" id="IPR016084">
    <property type="entry name" value="Haem_Oase-like_multi-hlx"/>
</dbReference>
<comment type="caution">
    <text evidence="1">The sequence shown here is derived from an EMBL/GenBank/DDBJ whole genome shotgun (WGS) entry which is preliminary data.</text>
</comment>